<dbReference type="OrthoDB" id="2129491at2759"/>
<feature type="domain" description="Methyltransferase type 11" evidence="1">
    <location>
        <begin position="80"/>
        <end position="177"/>
    </location>
</feature>
<dbReference type="InterPro" id="IPR052356">
    <property type="entry name" value="Thiol_S-MT"/>
</dbReference>
<dbReference type="PANTHER" id="PTHR45036:SF1">
    <property type="entry name" value="METHYLTRANSFERASE LIKE 7A"/>
    <property type="match status" value="1"/>
</dbReference>
<comment type="caution">
    <text evidence="2">The sequence shown here is derived from an EMBL/GenBank/DDBJ whole genome shotgun (WGS) entry which is preliminary data.</text>
</comment>
<sequence length="263" mass="29908">MYLEIIGLSLLLLVLWVYLEYGTRYIGKENRHRHFAEFFKHFHILYNEKTGPLKKKLFQPLHKLESNFPDLKKNKGIRVLEIGAGSGANMEFYPENTKLIVVDPNPFFRQHLESNLRKFPGVELERCVVTGAEYMKDIPDHSVDAVVSTLVLCSAPDLEGAYKEIQRVLVPGGKFYFMEHILDPSTSFLKLIQIILGSLGIWQLLFDGCRLDKNIKKTLEKGGFAQVDVTNFRLNLDGGVPLAYSVLYLAKPHIYGTATTTTT</sequence>
<dbReference type="OMA" id="ALSTWTM"/>
<dbReference type="CDD" id="cd02440">
    <property type="entry name" value="AdoMet_MTases"/>
    <property type="match status" value="1"/>
</dbReference>
<dbReference type="STRING" id="48709.A0A1D2MSI8"/>
<dbReference type="EMBL" id="LJIJ01000588">
    <property type="protein sequence ID" value="ODM96057.1"/>
    <property type="molecule type" value="Genomic_DNA"/>
</dbReference>
<dbReference type="InterPro" id="IPR013216">
    <property type="entry name" value="Methyltransf_11"/>
</dbReference>
<keyword evidence="3" id="KW-1185">Reference proteome</keyword>
<keyword evidence="2" id="KW-0808">Transferase</keyword>
<name>A0A1D2MSI8_ORCCI</name>
<dbReference type="PANTHER" id="PTHR45036">
    <property type="entry name" value="METHYLTRANSFERASE LIKE 7B"/>
    <property type="match status" value="1"/>
</dbReference>
<evidence type="ECO:0000259" key="1">
    <source>
        <dbReference type="Pfam" id="PF08241"/>
    </source>
</evidence>
<proteinExistence type="predicted"/>
<dbReference type="SUPFAM" id="SSF53335">
    <property type="entry name" value="S-adenosyl-L-methionine-dependent methyltransferases"/>
    <property type="match status" value="1"/>
</dbReference>
<gene>
    <name evidence="2" type="ORF">Ocin01_10628</name>
</gene>
<dbReference type="InterPro" id="IPR029063">
    <property type="entry name" value="SAM-dependent_MTases_sf"/>
</dbReference>
<dbReference type="Proteomes" id="UP000094527">
    <property type="component" value="Unassembled WGS sequence"/>
</dbReference>
<evidence type="ECO:0000313" key="3">
    <source>
        <dbReference type="Proteomes" id="UP000094527"/>
    </source>
</evidence>
<dbReference type="Gene3D" id="3.40.50.150">
    <property type="entry name" value="Vaccinia Virus protein VP39"/>
    <property type="match status" value="1"/>
</dbReference>
<accession>A0A1D2MSI8</accession>
<protein>
    <submittedName>
        <fullName evidence="2">Methyltransferase-like protein 7A</fullName>
    </submittedName>
</protein>
<dbReference type="AlphaFoldDB" id="A0A1D2MSI8"/>
<reference evidence="2 3" key="1">
    <citation type="journal article" date="2016" name="Genome Biol. Evol.">
        <title>Gene Family Evolution Reflects Adaptation to Soil Environmental Stressors in the Genome of the Collembolan Orchesella cincta.</title>
        <authorList>
            <person name="Faddeeva-Vakhrusheva A."/>
            <person name="Derks M.F."/>
            <person name="Anvar S.Y."/>
            <person name="Agamennone V."/>
            <person name="Suring W."/>
            <person name="Smit S."/>
            <person name="van Straalen N.M."/>
            <person name="Roelofs D."/>
        </authorList>
    </citation>
    <scope>NUCLEOTIDE SEQUENCE [LARGE SCALE GENOMIC DNA]</scope>
    <source>
        <tissue evidence="2">Mixed pool</tissue>
    </source>
</reference>
<evidence type="ECO:0000313" key="2">
    <source>
        <dbReference type="EMBL" id="ODM96057.1"/>
    </source>
</evidence>
<dbReference type="GO" id="GO:0032259">
    <property type="term" value="P:methylation"/>
    <property type="evidence" value="ECO:0007669"/>
    <property type="project" value="UniProtKB-KW"/>
</dbReference>
<dbReference type="GO" id="GO:0008757">
    <property type="term" value="F:S-adenosylmethionine-dependent methyltransferase activity"/>
    <property type="evidence" value="ECO:0007669"/>
    <property type="project" value="InterPro"/>
</dbReference>
<keyword evidence="2" id="KW-0489">Methyltransferase</keyword>
<organism evidence="2 3">
    <name type="scientific">Orchesella cincta</name>
    <name type="common">Springtail</name>
    <name type="synonym">Podura cincta</name>
    <dbReference type="NCBI Taxonomy" id="48709"/>
    <lineage>
        <taxon>Eukaryota</taxon>
        <taxon>Metazoa</taxon>
        <taxon>Ecdysozoa</taxon>
        <taxon>Arthropoda</taxon>
        <taxon>Hexapoda</taxon>
        <taxon>Collembola</taxon>
        <taxon>Entomobryomorpha</taxon>
        <taxon>Entomobryoidea</taxon>
        <taxon>Orchesellidae</taxon>
        <taxon>Orchesellinae</taxon>
        <taxon>Orchesella</taxon>
    </lineage>
</organism>
<dbReference type="Pfam" id="PF08241">
    <property type="entry name" value="Methyltransf_11"/>
    <property type="match status" value="1"/>
</dbReference>